<keyword evidence="2" id="KW-0732">Signal</keyword>
<keyword evidence="1 2" id="KW-0479">Metal-binding</keyword>
<dbReference type="InterPro" id="IPR006026">
    <property type="entry name" value="Peptidase_Metallo"/>
</dbReference>
<dbReference type="GO" id="GO:0008270">
    <property type="term" value="F:zinc ion binding"/>
    <property type="evidence" value="ECO:0007669"/>
    <property type="project" value="UniProtKB-UniRule"/>
</dbReference>
<sequence>MSVVSRAVFSWFFIALSGIFPEAEAVIFRQVLPKDRNAIATESSTHHGQLDGFSSESKPILYDSISDKVIHLDYRPTTSVEVSGEATTKEEDNDIYHLPSLTKQYKSYRDGNSRTGYVVRENGVRRLIRKRQSRSVPRILVRVKRRETRRPDFTQINRDVCPPSLCRALDERSRGAPARPRGTAGSVFYQGDIVLDPELERIIYANTNQSDPSTNSSRSKRSSDTGDTRKTEISRIEGRRIQNEAGKREDSPSEAVKEQEQREQSEQGLTGVWRTEERSGRRRRATMKRRDRLWKNGIVPFRIIGQIRATAKRAIQRGIKHIQDKTCIRFREKKDGDSDFVRFISEPGCWSQVGRVGGRQQVSLGRGCESLGTAVHEILHALGVWHEQARPDRDRYVQILKDNISKRFWPEFEAVSRRLVTDRGYPYDYESVVHYGKNAFTRNGEPTIKIIGVGERLNLRIGQDRGLSTIDTAQLRDMYKCNQKQDIKESVCHKGWIKYLTSCYKFVTSHPAQFDAAHQACQKENANLVMIESRREQKFINKVLTEKFPNVTRWRTAGRKV</sequence>
<dbReference type="Pfam" id="PF01400">
    <property type="entry name" value="Astacin"/>
    <property type="match status" value="1"/>
</dbReference>
<dbReference type="EC" id="3.4.24.-" evidence="2"/>
<feature type="signal peptide" evidence="2">
    <location>
        <begin position="1"/>
        <end position="25"/>
    </location>
</feature>
<dbReference type="Gene3D" id="3.10.100.10">
    <property type="entry name" value="Mannose-Binding Protein A, subunit A"/>
    <property type="match status" value="1"/>
</dbReference>
<keyword evidence="1 2" id="KW-0482">Metalloprotease</keyword>
<evidence type="ECO:0000259" key="4">
    <source>
        <dbReference type="PROSITE" id="PS51864"/>
    </source>
</evidence>
<evidence type="ECO:0000313" key="5">
    <source>
        <dbReference type="EMBL" id="RUS70743.1"/>
    </source>
</evidence>
<dbReference type="PANTHER" id="PTHR10127:SF775">
    <property type="entry name" value="METALLOENDOPEPTIDASE"/>
    <property type="match status" value="1"/>
</dbReference>
<comment type="caution">
    <text evidence="1">Lacks conserved residue(s) required for the propagation of feature annotation.</text>
</comment>
<feature type="active site" evidence="1">
    <location>
        <position position="377"/>
    </location>
</feature>
<dbReference type="InterPro" id="IPR016186">
    <property type="entry name" value="C-type_lectin-like/link_sf"/>
</dbReference>
<dbReference type="Proteomes" id="UP000271974">
    <property type="component" value="Unassembled WGS sequence"/>
</dbReference>
<dbReference type="PROSITE" id="PS51864">
    <property type="entry name" value="ASTACIN"/>
    <property type="match status" value="1"/>
</dbReference>
<dbReference type="AlphaFoldDB" id="A0A3S0Z4U7"/>
<dbReference type="EMBL" id="RQTK01001341">
    <property type="protein sequence ID" value="RUS70743.1"/>
    <property type="molecule type" value="Genomic_DNA"/>
</dbReference>
<dbReference type="InterPro" id="IPR034035">
    <property type="entry name" value="Astacin-like_dom"/>
</dbReference>
<gene>
    <name evidence="5" type="ORF">EGW08_021488</name>
</gene>
<dbReference type="GO" id="GO:0006508">
    <property type="term" value="P:proteolysis"/>
    <property type="evidence" value="ECO:0007669"/>
    <property type="project" value="UniProtKB-KW"/>
</dbReference>
<dbReference type="InterPro" id="IPR001506">
    <property type="entry name" value="Peptidase_M12A"/>
</dbReference>
<dbReference type="Pfam" id="PF00059">
    <property type="entry name" value="Lectin_C"/>
    <property type="match status" value="1"/>
</dbReference>
<feature type="binding site" evidence="1">
    <location>
        <position position="380"/>
    </location>
    <ligand>
        <name>Zn(2+)</name>
        <dbReference type="ChEBI" id="CHEBI:29105"/>
        <note>catalytic</note>
    </ligand>
</feature>
<keyword evidence="1 2" id="KW-0645">Protease</keyword>
<dbReference type="SUPFAM" id="SSF55486">
    <property type="entry name" value="Metalloproteases ('zincins'), catalytic domain"/>
    <property type="match status" value="1"/>
</dbReference>
<accession>A0A3S0Z4U7</accession>
<feature type="region of interest" description="Disordered" evidence="3">
    <location>
        <begin position="206"/>
        <end position="288"/>
    </location>
</feature>
<feature type="compositionally biased region" description="Basic and acidic residues" evidence="3">
    <location>
        <begin position="221"/>
        <end position="265"/>
    </location>
</feature>
<dbReference type="OrthoDB" id="291007at2759"/>
<keyword evidence="6" id="KW-1185">Reference proteome</keyword>
<dbReference type="InterPro" id="IPR001304">
    <property type="entry name" value="C-type_lectin-like"/>
</dbReference>
<dbReference type="SMART" id="SM00235">
    <property type="entry name" value="ZnMc"/>
    <property type="match status" value="1"/>
</dbReference>
<dbReference type="PANTHER" id="PTHR10127">
    <property type="entry name" value="DISCOIDIN, CUB, EGF, LAMININ , AND ZINC METALLOPROTEASE DOMAIN CONTAINING"/>
    <property type="match status" value="1"/>
</dbReference>
<evidence type="ECO:0000313" key="6">
    <source>
        <dbReference type="Proteomes" id="UP000271974"/>
    </source>
</evidence>
<evidence type="ECO:0000256" key="3">
    <source>
        <dbReference type="SAM" id="MobiDB-lite"/>
    </source>
</evidence>
<evidence type="ECO:0000256" key="2">
    <source>
        <dbReference type="RuleBase" id="RU361183"/>
    </source>
</evidence>
<comment type="cofactor">
    <cofactor evidence="1 2">
        <name>Zn(2+)</name>
        <dbReference type="ChEBI" id="CHEBI:29105"/>
    </cofactor>
    <text evidence="1 2">Binds 1 zinc ion per subunit.</text>
</comment>
<protein>
    <recommendedName>
        <fullName evidence="2">Metalloendopeptidase</fullName>
        <ecNumber evidence="2">3.4.24.-</ecNumber>
    </recommendedName>
</protein>
<organism evidence="5 6">
    <name type="scientific">Elysia chlorotica</name>
    <name type="common">Eastern emerald elysia</name>
    <name type="synonym">Sea slug</name>
    <dbReference type="NCBI Taxonomy" id="188477"/>
    <lineage>
        <taxon>Eukaryota</taxon>
        <taxon>Metazoa</taxon>
        <taxon>Spiralia</taxon>
        <taxon>Lophotrochozoa</taxon>
        <taxon>Mollusca</taxon>
        <taxon>Gastropoda</taxon>
        <taxon>Heterobranchia</taxon>
        <taxon>Euthyneura</taxon>
        <taxon>Panpulmonata</taxon>
        <taxon>Sacoglossa</taxon>
        <taxon>Placobranchoidea</taxon>
        <taxon>Plakobranchidae</taxon>
        <taxon>Elysia</taxon>
    </lineage>
</organism>
<feature type="binding site" evidence="1">
    <location>
        <position position="386"/>
    </location>
    <ligand>
        <name>Zn(2+)</name>
        <dbReference type="ChEBI" id="CHEBI:29105"/>
        <note>catalytic</note>
    </ligand>
</feature>
<dbReference type="CDD" id="cd00037">
    <property type="entry name" value="CLECT"/>
    <property type="match status" value="1"/>
</dbReference>
<dbReference type="CDD" id="cd04280">
    <property type="entry name" value="ZnMc_astacin_like"/>
    <property type="match status" value="1"/>
</dbReference>
<feature type="chain" id="PRO_5018381127" description="Metalloendopeptidase" evidence="2">
    <location>
        <begin position="26"/>
        <end position="561"/>
    </location>
</feature>
<keyword evidence="1 2" id="KW-0862">Zinc</keyword>
<dbReference type="InterPro" id="IPR016187">
    <property type="entry name" value="CTDL_fold"/>
</dbReference>
<name>A0A3S0Z4U7_ELYCH</name>
<dbReference type="SUPFAM" id="SSF56436">
    <property type="entry name" value="C-type lectin-like"/>
    <property type="match status" value="1"/>
</dbReference>
<dbReference type="Gene3D" id="3.40.390.10">
    <property type="entry name" value="Collagenase (Catalytic Domain)"/>
    <property type="match status" value="1"/>
</dbReference>
<feature type="domain" description="Peptidase M12A" evidence="4">
    <location>
        <begin position="285"/>
        <end position="482"/>
    </location>
</feature>
<evidence type="ECO:0000256" key="1">
    <source>
        <dbReference type="PROSITE-ProRule" id="PRU01211"/>
    </source>
</evidence>
<comment type="caution">
    <text evidence="5">The sequence shown here is derived from an EMBL/GenBank/DDBJ whole genome shotgun (WGS) entry which is preliminary data.</text>
</comment>
<dbReference type="PRINTS" id="PR00480">
    <property type="entry name" value="ASTACIN"/>
</dbReference>
<dbReference type="InterPro" id="IPR024079">
    <property type="entry name" value="MetalloPept_cat_dom_sf"/>
</dbReference>
<dbReference type="GO" id="GO:0004222">
    <property type="term" value="F:metalloendopeptidase activity"/>
    <property type="evidence" value="ECO:0007669"/>
    <property type="project" value="UniProtKB-UniRule"/>
</dbReference>
<feature type="binding site" evidence="1">
    <location>
        <position position="376"/>
    </location>
    <ligand>
        <name>Zn(2+)</name>
        <dbReference type="ChEBI" id="CHEBI:29105"/>
        <note>catalytic</note>
    </ligand>
</feature>
<keyword evidence="1 2" id="KW-0378">Hydrolase</keyword>
<feature type="non-terminal residue" evidence="5">
    <location>
        <position position="561"/>
    </location>
</feature>
<proteinExistence type="predicted"/>
<reference evidence="5 6" key="1">
    <citation type="submission" date="2019-01" db="EMBL/GenBank/DDBJ databases">
        <title>A draft genome assembly of the solar-powered sea slug Elysia chlorotica.</title>
        <authorList>
            <person name="Cai H."/>
            <person name="Li Q."/>
            <person name="Fang X."/>
            <person name="Li J."/>
            <person name="Curtis N.E."/>
            <person name="Altenburger A."/>
            <person name="Shibata T."/>
            <person name="Feng M."/>
            <person name="Maeda T."/>
            <person name="Schwartz J.A."/>
            <person name="Shigenobu S."/>
            <person name="Lundholm N."/>
            <person name="Nishiyama T."/>
            <person name="Yang H."/>
            <person name="Hasebe M."/>
            <person name="Li S."/>
            <person name="Pierce S.K."/>
            <person name="Wang J."/>
        </authorList>
    </citation>
    <scope>NUCLEOTIDE SEQUENCE [LARGE SCALE GENOMIC DNA]</scope>
    <source>
        <strain evidence="5">EC2010</strain>
        <tissue evidence="5">Whole organism of an adult</tissue>
    </source>
</reference>